<reference evidence="1 2" key="1">
    <citation type="submission" date="2020-08" db="EMBL/GenBank/DDBJ databases">
        <title>Sequencing the genomes of 1000 actinobacteria strains.</title>
        <authorList>
            <person name="Klenk H.-P."/>
        </authorList>
    </citation>
    <scope>NUCLEOTIDE SEQUENCE [LARGE SCALE GENOMIC DNA]</scope>
    <source>
        <strain evidence="1 2">DSM 23889</strain>
    </source>
</reference>
<dbReference type="OrthoDB" id="9906296at2"/>
<protein>
    <submittedName>
        <fullName evidence="1">Uncharacterized protein</fullName>
    </submittedName>
</protein>
<organism evidence="1 2">
    <name type="scientific">Microcella frigidaquae</name>
    <dbReference type="NCBI Taxonomy" id="424758"/>
    <lineage>
        <taxon>Bacteria</taxon>
        <taxon>Bacillati</taxon>
        <taxon>Actinomycetota</taxon>
        <taxon>Actinomycetes</taxon>
        <taxon>Micrococcales</taxon>
        <taxon>Microbacteriaceae</taxon>
        <taxon>Microcella</taxon>
    </lineage>
</organism>
<dbReference type="RefSeq" id="WP_153981668.1">
    <property type="nucleotide sequence ID" value="NZ_BAAANZ010000011.1"/>
</dbReference>
<dbReference type="EMBL" id="JACHBS010000001">
    <property type="protein sequence ID" value="MBB5617062.1"/>
    <property type="molecule type" value="Genomic_DNA"/>
</dbReference>
<sequence length="147" mass="15699">MGRWNSRRAGPEHPMLFVDARDIPVPVEPPRPQAGAALEPFQQLLGAVEAEPLALLGPSSIGRSVVAGGERRRPDPGLGGDALLDDGGAVLPLRLPAGAPRALRDRLAARFVLVRGTLRQHEGHLALEVDEAVDLRELARLAPGTRR</sequence>
<proteinExistence type="predicted"/>
<dbReference type="Proteomes" id="UP000552883">
    <property type="component" value="Unassembled WGS sequence"/>
</dbReference>
<accession>A0A840XEY5</accession>
<keyword evidence="2" id="KW-1185">Reference proteome</keyword>
<gene>
    <name evidence="1" type="ORF">BJ959_000558</name>
</gene>
<name>A0A840XEY5_9MICO</name>
<evidence type="ECO:0000313" key="2">
    <source>
        <dbReference type="Proteomes" id="UP000552883"/>
    </source>
</evidence>
<comment type="caution">
    <text evidence="1">The sequence shown here is derived from an EMBL/GenBank/DDBJ whole genome shotgun (WGS) entry which is preliminary data.</text>
</comment>
<evidence type="ECO:0000313" key="1">
    <source>
        <dbReference type="EMBL" id="MBB5617062.1"/>
    </source>
</evidence>
<dbReference type="AlphaFoldDB" id="A0A840XEY5"/>